<evidence type="ECO:0000256" key="1">
    <source>
        <dbReference type="ARBA" id="ARBA00023015"/>
    </source>
</evidence>
<evidence type="ECO:0000256" key="3">
    <source>
        <dbReference type="ARBA" id="ARBA00023163"/>
    </source>
</evidence>
<dbReference type="PANTHER" id="PTHR30055">
    <property type="entry name" value="HTH-TYPE TRANSCRIPTIONAL REGULATOR RUTR"/>
    <property type="match status" value="1"/>
</dbReference>
<feature type="DNA-binding region" description="H-T-H motif" evidence="4">
    <location>
        <begin position="40"/>
        <end position="59"/>
    </location>
</feature>
<dbReference type="InterPro" id="IPR050109">
    <property type="entry name" value="HTH-type_TetR-like_transc_reg"/>
</dbReference>
<dbReference type="PANTHER" id="PTHR30055:SF234">
    <property type="entry name" value="HTH-TYPE TRANSCRIPTIONAL REGULATOR BETI"/>
    <property type="match status" value="1"/>
</dbReference>
<sequence>MPVLQPARARNPRGKGTRLREELVAAASRLLESGDPSAVTLRGVAREAGVAAPSVYGHFDDLDDLLRTVVERHLAALRRAVEAAADAADDPVGRLRAAALAYVVWGTSNPGAYAVVFGGRAVRLLTDAETVAFADGDALLDLLGRLVAAVPGAPDVASRTLAAWTGLHGTVSLRTGKPGYPWPPLDAHVDAALAGVLPTGRDA</sequence>
<feature type="domain" description="HTH tetR-type" evidence="5">
    <location>
        <begin position="17"/>
        <end position="77"/>
    </location>
</feature>
<dbReference type="EMBL" id="JBHSLD010000009">
    <property type="protein sequence ID" value="MFC5381316.1"/>
    <property type="molecule type" value="Genomic_DNA"/>
</dbReference>
<dbReference type="RefSeq" id="WP_340269208.1">
    <property type="nucleotide sequence ID" value="NZ_JBBEOG010000004.1"/>
</dbReference>
<dbReference type="InterPro" id="IPR036271">
    <property type="entry name" value="Tet_transcr_reg_TetR-rel_C_sf"/>
</dbReference>
<evidence type="ECO:0000259" key="5">
    <source>
        <dbReference type="PROSITE" id="PS50977"/>
    </source>
</evidence>
<keyword evidence="1" id="KW-0805">Transcription regulation</keyword>
<dbReference type="Gene3D" id="1.10.357.10">
    <property type="entry name" value="Tetracycline Repressor, domain 2"/>
    <property type="match status" value="1"/>
</dbReference>
<keyword evidence="3" id="KW-0804">Transcription</keyword>
<name>A0ABW0GQU0_9MICO</name>
<gene>
    <name evidence="6" type="ORF">ACFPJ6_10980</name>
</gene>
<dbReference type="SUPFAM" id="SSF46689">
    <property type="entry name" value="Homeodomain-like"/>
    <property type="match status" value="1"/>
</dbReference>
<proteinExistence type="predicted"/>
<comment type="caution">
    <text evidence="6">The sequence shown here is derived from an EMBL/GenBank/DDBJ whole genome shotgun (WGS) entry which is preliminary data.</text>
</comment>
<dbReference type="PROSITE" id="PS50977">
    <property type="entry name" value="HTH_TETR_2"/>
    <property type="match status" value="1"/>
</dbReference>
<evidence type="ECO:0000313" key="7">
    <source>
        <dbReference type="Proteomes" id="UP001596122"/>
    </source>
</evidence>
<evidence type="ECO:0000256" key="4">
    <source>
        <dbReference type="PROSITE-ProRule" id="PRU00335"/>
    </source>
</evidence>
<dbReference type="Pfam" id="PF00440">
    <property type="entry name" value="TetR_N"/>
    <property type="match status" value="1"/>
</dbReference>
<reference evidence="7" key="1">
    <citation type="journal article" date="2019" name="Int. J. Syst. Evol. Microbiol.">
        <title>The Global Catalogue of Microorganisms (GCM) 10K type strain sequencing project: providing services to taxonomists for standard genome sequencing and annotation.</title>
        <authorList>
            <consortium name="The Broad Institute Genomics Platform"/>
            <consortium name="The Broad Institute Genome Sequencing Center for Infectious Disease"/>
            <person name="Wu L."/>
            <person name="Ma J."/>
        </authorList>
    </citation>
    <scope>NUCLEOTIDE SEQUENCE [LARGE SCALE GENOMIC DNA]</scope>
    <source>
        <strain evidence="7">CCUG 43114</strain>
    </source>
</reference>
<protein>
    <submittedName>
        <fullName evidence="6">TetR/AcrR family transcriptional regulator</fullName>
    </submittedName>
</protein>
<evidence type="ECO:0000313" key="6">
    <source>
        <dbReference type="EMBL" id="MFC5381316.1"/>
    </source>
</evidence>
<organism evidence="6 7">
    <name type="scientific">Aquipuribacter nitratireducens</name>
    <dbReference type="NCBI Taxonomy" id="650104"/>
    <lineage>
        <taxon>Bacteria</taxon>
        <taxon>Bacillati</taxon>
        <taxon>Actinomycetota</taxon>
        <taxon>Actinomycetes</taxon>
        <taxon>Micrococcales</taxon>
        <taxon>Intrasporangiaceae</taxon>
        <taxon>Aquipuribacter</taxon>
    </lineage>
</organism>
<dbReference type="Proteomes" id="UP001596122">
    <property type="component" value="Unassembled WGS sequence"/>
</dbReference>
<dbReference type="InterPro" id="IPR009057">
    <property type="entry name" value="Homeodomain-like_sf"/>
</dbReference>
<keyword evidence="7" id="KW-1185">Reference proteome</keyword>
<dbReference type="Pfam" id="PF13305">
    <property type="entry name" value="TetR_C_33"/>
    <property type="match status" value="1"/>
</dbReference>
<evidence type="ECO:0000256" key="2">
    <source>
        <dbReference type="ARBA" id="ARBA00023125"/>
    </source>
</evidence>
<keyword evidence="2 4" id="KW-0238">DNA-binding</keyword>
<dbReference type="InterPro" id="IPR025996">
    <property type="entry name" value="MT1864/Rv1816-like_C"/>
</dbReference>
<dbReference type="SUPFAM" id="SSF48498">
    <property type="entry name" value="Tetracyclin repressor-like, C-terminal domain"/>
    <property type="match status" value="1"/>
</dbReference>
<accession>A0ABW0GQU0</accession>
<dbReference type="InterPro" id="IPR001647">
    <property type="entry name" value="HTH_TetR"/>
</dbReference>